<evidence type="ECO:0000256" key="1">
    <source>
        <dbReference type="SAM" id="Phobius"/>
    </source>
</evidence>
<keyword evidence="3" id="KW-1185">Reference proteome</keyword>
<evidence type="ECO:0000313" key="2">
    <source>
        <dbReference type="EMBL" id="WGW02325.1"/>
    </source>
</evidence>
<keyword evidence="1" id="KW-0812">Transmembrane</keyword>
<accession>A0ABY8QCN9</accession>
<reference evidence="2 3" key="1">
    <citation type="submission" date="2023-05" db="EMBL/GenBank/DDBJ databases">
        <title>YMD87, complete Genome.</title>
        <authorList>
            <person name="Zhang J."/>
            <person name="Xu X."/>
        </authorList>
    </citation>
    <scope>NUCLEOTIDE SEQUENCE [LARGE SCALE GENOMIC DNA]</scope>
    <source>
        <strain evidence="2 3">YMD87</strain>
    </source>
</reference>
<keyword evidence="1" id="KW-0472">Membrane</keyword>
<keyword evidence="1" id="KW-1133">Transmembrane helix</keyword>
<dbReference type="RefSeq" id="WP_282298959.1">
    <property type="nucleotide sequence ID" value="NZ_CP124616.1"/>
</dbReference>
<dbReference type="EMBL" id="CP124616">
    <property type="protein sequence ID" value="WGW02325.1"/>
    <property type="molecule type" value="Genomic_DNA"/>
</dbReference>
<name>A0ABY8QCN9_9RHOB</name>
<gene>
    <name evidence="2" type="ORF">QF118_10210</name>
</gene>
<organism evidence="2 3">
    <name type="scientific">Tropicibacter oceani</name>
    <dbReference type="NCBI Taxonomy" id="3058420"/>
    <lineage>
        <taxon>Bacteria</taxon>
        <taxon>Pseudomonadati</taxon>
        <taxon>Pseudomonadota</taxon>
        <taxon>Alphaproteobacteria</taxon>
        <taxon>Rhodobacterales</taxon>
        <taxon>Roseobacteraceae</taxon>
        <taxon>Tropicibacter</taxon>
    </lineage>
</organism>
<sequence length="52" mass="5970">MTERYRIEKRDGRVHVMARSAASAVWYSLGGAGDVTVTLRLWLALIKKDHRK</sequence>
<feature type="transmembrane region" description="Helical" evidence="1">
    <location>
        <begin position="24"/>
        <end position="46"/>
    </location>
</feature>
<protein>
    <submittedName>
        <fullName evidence="2">Uncharacterized protein</fullName>
    </submittedName>
</protein>
<dbReference type="Proteomes" id="UP001241605">
    <property type="component" value="Chromosome"/>
</dbReference>
<proteinExistence type="predicted"/>
<evidence type="ECO:0000313" key="3">
    <source>
        <dbReference type="Proteomes" id="UP001241605"/>
    </source>
</evidence>